<dbReference type="PANTHER" id="PTHR28627">
    <property type="entry name" value="CYTOCHROME C OXIDASE ASSEMBLY FACTOR 5"/>
    <property type="match status" value="1"/>
</dbReference>
<dbReference type="Pfam" id="PF10203">
    <property type="entry name" value="Pet191_N"/>
    <property type="match status" value="1"/>
</dbReference>
<evidence type="ECO:0000256" key="2">
    <source>
        <dbReference type="ARBA" id="ARBA00023157"/>
    </source>
</evidence>
<comment type="similarity">
    <text evidence="1">Belongs to the PET191 family.</text>
</comment>
<dbReference type="EMBL" id="JALLPB020000152">
    <property type="protein sequence ID" value="KAL3816364.1"/>
    <property type="molecule type" value="Genomic_DNA"/>
</dbReference>
<keyword evidence="4" id="KW-1185">Reference proteome</keyword>
<dbReference type="AlphaFoldDB" id="A0ABD3RVW5"/>
<organism evidence="3 4">
    <name type="scientific">Cyclostephanos tholiformis</name>
    <dbReference type="NCBI Taxonomy" id="382380"/>
    <lineage>
        <taxon>Eukaryota</taxon>
        <taxon>Sar</taxon>
        <taxon>Stramenopiles</taxon>
        <taxon>Ochrophyta</taxon>
        <taxon>Bacillariophyta</taxon>
        <taxon>Coscinodiscophyceae</taxon>
        <taxon>Thalassiosirophycidae</taxon>
        <taxon>Stephanodiscales</taxon>
        <taxon>Stephanodiscaceae</taxon>
        <taxon>Cyclostephanos</taxon>
    </lineage>
</organism>
<dbReference type="InterPro" id="IPR018793">
    <property type="entry name" value="Cyt_c_oxidase_assmbl_Pet191"/>
</dbReference>
<reference evidence="3 4" key="1">
    <citation type="submission" date="2024-10" db="EMBL/GenBank/DDBJ databases">
        <title>Updated reference genomes for cyclostephanoid diatoms.</title>
        <authorList>
            <person name="Roberts W.R."/>
            <person name="Alverson A.J."/>
        </authorList>
    </citation>
    <scope>NUCLEOTIDE SEQUENCE [LARGE SCALE GENOMIC DNA]</scope>
    <source>
        <strain evidence="3 4">AJA228-03</strain>
    </source>
</reference>
<sequence length="90" mass="9637">MAKKCNEAALSLLVCMEKTDCVLGKKRSLEECMRDPIESDPCLSVRNAYYNCKHSQLNMRTRIRGIGVARGRGGVVGGNSIGTGGGSPGY</sequence>
<evidence type="ECO:0000256" key="1">
    <source>
        <dbReference type="ARBA" id="ARBA00007785"/>
    </source>
</evidence>
<evidence type="ECO:0000313" key="4">
    <source>
        <dbReference type="Proteomes" id="UP001530377"/>
    </source>
</evidence>
<evidence type="ECO:0008006" key="5">
    <source>
        <dbReference type="Google" id="ProtNLM"/>
    </source>
</evidence>
<accession>A0ABD3RVW5</accession>
<name>A0ABD3RVW5_9STRA</name>
<protein>
    <recommendedName>
        <fullName evidence="5">Cytochrome c oxidase assembly factor 5</fullName>
    </recommendedName>
</protein>
<gene>
    <name evidence="3" type="ORF">ACHAXA_000442</name>
</gene>
<keyword evidence="2" id="KW-1015">Disulfide bond</keyword>
<comment type="caution">
    <text evidence="3">The sequence shown here is derived from an EMBL/GenBank/DDBJ whole genome shotgun (WGS) entry which is preliminary data.</text>
</comment>
<evidence type="ECO:0000313" key="3">
    <source>
        <dbReference type="EMBL" id="KAL3816364.1"/>
    </source>
</evidence>
<proteinExistence type="inferred from homology"/>
<dbReference type="PANTHER" id="PTHR28627:SF1">
    <property type="entry name" value="CYTOCHROME C OXIDASE ASSEMBLY FACTOR 5"/>
    <property type="match status" value="1"/>
</dbReference>
<dbReference type="Proteomes" id="UP001530377">
    <property type="component" value="Unassembled WGS sequence"/>
</dbReference>